<dbReference type="InterPro" id="IPR013097">
    <property type="entry name" value="Dabb"/>
</dbReference>
<dbReference type="Pfam" id="PF07876">
    <property type="entry name" value="Dabb"/>
    <property type="match status" value="1"/>
</dbReference>
<dbReference type="PANTHER" id="PTHR37832">
    <property type="entry name" value="BLL2683 PROTEIN"/>
    <property type="match status" value="1"/>
</dbReference>
<dbReference type="SUPFAM" id="SSF54909">
    <property type="entry name" value="Dimeric alpha+beta barrel"/>
    <property type="match status" value="1"/>
</dbReference>
<proteinExistence type="predicted"/>
<sequence length="100" mass="11199">MITHVVMFQLKEEANGLSKAENAKKMKTLLEGLVEKVESLQAMEVGINFNDSPAAFDVVLTSRHEDREGLKKYADHPAHLEVLSFILSVIADRKVVDFES</sequence>
<dbReference type="Proteomes" id="UP001354989">
    <property type="component" value="Chromosome"/>
</dbReference>
<dbReference type="RefSeq" id="WP_332922126.1">
    <property type="nucleotide sequence ID" value="NZ_AP025292.1"/>
</dbReference>
<dbReference type="PANTHER" id="PTHR37832:SF1">
    <property type="entry name" value="STRESS-RESPONSE A_B BARREL DOMAIN-CONTAINING PROTEIN"/>
    <property type="match status" value="1"/>
</dbReference>
<dbReference type="Gene3D" id="3.30.70.100">
    <property type="match status" value="1"/>
</dbReference>
<organism evidence="2 3">
    <name type="scientific">Persicobacter psychrovividus</name>
    <dbReference type="NCBI Taxonomy" id="387638"/>
    <lineage>
        <taxon>Bacteria</taxon>
        <taxon>Pseudomonadati</taxon>
        <taxon>Bacteroidota</taxon>
        <taxon>Cytophagia</taxon>
        <taxon>Cytophagales</taxon>
        <taxon>Persicobacteraceae</taxon>
        <taxon>Persicobacter</taxon>
    </lineage>
</organism>
<dbReference type="InterPro" id="IPR011008">
    <property type="entry name" value="Dimeric_a/b-barrel"/>
</dbReference>
<evidence type="ECO:0000313" key="2">
    <source>
        <dbReference type="EMBL" id="BDC98458.1"/>
    </source>
</evidence>
<reference evidence="2 3" key="1">
    <citation type="submission" date="2021-12" db="EMBL/GenBank/DDBJ databases">
        <title>Genome sequencing of bacteria with rrn-lacking chromosome and rrn-plasmid.</title>
        <authorList>
            <person name="Anda M."/>
            <person name="Iwasaki W."/>
        </authorList>
    </citation>
    <scope>NUCLEOTIDE SEQUENCE [LARGE SCALE GENOMIC DNA]</scope>
    <source>
        <strain evidence="2 3">NBRC 101262</strain>
    </source>
</reference>
<dbReference type="SMART" id="SM00886">
    <property type="entry name" value="Dabb"/>
    <property type="match status" value="1"/>
</dbReference>
<evidence type="ECO:0000259" key="1">
    <source>
        <dbReference type="SMART" id="SM00886"/>
    </source>
</evidence>
<evidence type="ECO:0000313" key="3">
    <source>
        <dbReference type="Proteomes" id="UP001354989"/>
    </source>
</evidence>
<dbReference type="EMBL" id="AP025292">
    <property type="protein sequence ID" value="BDC98458.1"/>
    <property type="molecule type" value="Genomic_DNA"/>
</dbReference>
<gene>
    <name evidence="2" type="ORF">PEPS_07390</name>
</gene>
<feature type="domain" description="Stress-response A/B barrel" evidence="1">
    <location>
        <begin position="2"/>
        <end position="100"/>
    </location>
</feature>
<protein>
    <recommendedName>
        <fullName evidence="1">Stress-response A/B barrel domain-containing protein</fullName>
    </recommendedName>
</protein>
<name>A0ABM7VC27_9BACT</name>
<accession>A0ABM7VC27</accession>
<keyword evidence="3" id="KW-1185">Reference proteome</keyword>